<dbReference type="InterPro" id="IPR032808">
    <property type="entry name" value="DoxX"/>
</dbReference>
<evidence type="ECO:0000256" key="3">
    <source>
        <dbReference type="ARBA" id="ARBA00022475"/>
    </source>
</evidence>
<evidence type="ECO:0000313" key="9">
    <source>
        <dbReference type="Proteomes" id="UP001516390"/>
    </source>
</evidence>
<evidence type="ECO:0000256" key="6">
    <source>
        <dbReference type="ARBA" id="ARBA00023136"/>
    </source>
</evidence>
<dbReference type="Proteomes" id="UP001516390">
    <property type="component" value="Unassembled WGS sequence"/>
</dbReference>
<evidence type="ECO:0000256" key="7">
    <source>
        <dbReference type="SAM" id="Phobius"/>
    </source>
</evidence>
<dbReference type="InterPro" id="IPR051907">
    <property type="entry name" value="DoxX-like_oxidoreductase"/>
</dbReference>
<dbReference type="PANTHER" id="PTHR33452:SF1">
    <property type="entry name" value="INNER MEMBRANE PROTEIN YPHA-RELATED"/>
    <property type="match status" value="1"/>
</dbReference>
<reference evidence="8 9" key="1">
    <citation type="submission" date="2017-09" db="EMBL/GenBank/DDBJ databases">
        <authorList>
            <person name="Jakob F."/>
        </authorList>
    </citation>
    <scope>NUCLEOTIDE SEQUENCE [LARGE SCALE GENOMIC DNA]</scope>
    <source>
        <strain evidence="8 9">TMW 2.1880</strain>
    </source>
</reference>
<feature type="transmembrane region" description="Helical" evidence="7">
    <location>
        <begin position="113"/>
        <end position="132"/>
    </location>
</feature>
<feature type="transmembrane region" description="Helical" evidence="7">
    <location>
        <begin position="47"/>
        <end position="68"/>
    </location>
</feature>
<dbReference type="PANTHER" id="PTHR33452">
    <property type="entry name" value="OXIDOREDUCTASE CATD-RELATED"/>
    <property type="match status" value="1"/>
</dbReference>
<protein>
    <submittedName>
        <fullName evidence="8">DoxX family protein</fullName>
    </submittedName>
</protein>
<dbReference type="Pfam" id="PF07681">
    <property type="entry name" value="DoxX"/>
    <property type="match status" value="1"/>
</dbReference>
<evidence type="ECO:0000256" key="2">
    <source>
        <dbReference type="ARBA" id="ARBA00006679"/>
    </source>
</evidence>
<keyword evidence="5 7" id="KW-1133">Transmembrane helix</keyword>
<dbReference type="RefSeq" id="WP_182081710.1">
    <property type="nucleotide sequence ID" value="NZ_NWUS01000001.1"/>
</dbReference>
<sequence>MIIQRQRDTLLLAARTLLAALFIIMGWEKVTGFDVAVAFLKSLHIPMPAFATIIAIIAEIGGGLALLLGILTAPVALLLAIYTIICGLIGHHYWTMPAGFPEYDAHIHFYKNISIAGGLVALAVAGAGRYALTGRSKT</sequence>
<gene>
    <name evidence="8" type="ORF">CPA57_05195</name>
</gene>
<keyword evidence="4 7" id="KW-0812">Transmembrane</keyword>
<comment type="similarity">
    <text evidence="2">Belongs to the DoxX family.</text>
</comment>
<evidence type="ECO:0000256" key="1">
    <source>
        <dbReference type="ARBA" id="ARBA00004651"/>
    </source>
</evidence>
<keyword evidence="9" id="KW-1185">Reference proteome</keyword>
<keyword evidence="3" id="KW-1003">Cell membrane</keyword>
<comment type="caution">
    <text evidence="8">The sequence shown here is derived from an EMBL/GenBank/DDBJ whole genome shotgun (WGS) entry which is preliminary data.</text>
</comment>
<name>A0ABR5ZN24_9PROT</name>
<keyword evidence="6 7" id="KW-0472">Membrane</keyword>
<evidence type="ECO:0000313" key="8">
    <source>
        <dbReference type="EMBL" id="MBA5725669.1"/>
    </source>
</evidence>
<feature type="transmembrane region" description="Helical" evidence="7">
    <location>
        <begin position="75"/>
        <end position="93"/>
    </location>
</feature>
<proteinExistence type="inferred from homology"/>
<organism evidence="8 9">
    <name type="scientific">Bombella favorum</name>
    <dbReference type="NCBI Taxonomy" id="2039164"/>
    <lineage>
        <taxon>Bacteria</taxon>
        <taxon>Pseudomonadati</taxon>
        <taxon>Pseudomonadota</taxon>
        <taxon>Alphaproteobacteria</taxon>
        <taxon>Acetobacterales</taxon>
        <taxon>Acetobacteraceae</taxon>
        <taxon>Bombella</taxon>
    </lineage>
</organism>
<evidence type="ECO:0000256" key="5">
    <source>
        <dbReference type="ARBA" id="ARBA00022989"/>
    </source>
</evidence>
<comment type="subcellular location">
    <subcellularLocation>
        <location evidence="1">Cell membrane</location>
        <topology evidence="1">Multi-pass membrane protein</topology>
    </subcellularLocation>
</comment>
<evidence type="ECO:0000256" key="4">
    <source>
        <dbReference type="ARBA" id="ARBA00022692"/>
    </source>
</evidence>
<dbReference type="EMBL" id="NWUS01000001">
    <property type="protein sequence ID" value="MBA5725669.1"/>
    <property type="molecule type" value="Genomic_DNA"/>
</dbReference>
<accession>A0ABR5ZN24</accession>